<dbReference type="GO" id="GO:0005576">
    <property type="term" value="C:extracellular region"/>
    <property type="evidence" value="ECO:0007669"/>
    <property type="project" value="UniProtKB-SubCell"/>
</dbReference>
<keyword evidence="2" id="KW-0964">Secreted</keyword>
<dbReference type="InterPro" id="IPR001073">
    <property type="entry name" value="C1q_dom"/>
</dbReference>
<evidence type="ECO:0000256" key="3">
    <source>
        <dbReference type="ARBA" id="ARBA00022729"/>
    </source>
</evidence>
<evidence type="ECO:0000313" key="6">
    <source>
        <dbReference type="Proteomes" id="UP000289886"/>
    </source>
</evidence>
<dbReference type="EMBL" id="SCEB01000032">
    <property type="protein sequence ID" value="RXN01613.1"/>
    <property type="molecule type" value="Genomic_DNA"/>
</dbReference>
<comment type="subcellular location">
    <subcellularLocation>
        <location evidence="1">Secreted</location>
    </subcellularLocation>
</comment>
<dbReference type="InterPro" id="IPR050822">
    <property type="entry name" value="Cerebellin_Synaptic_Org"/>
</dbReference>
<name>A0A662YYI8_ACIRT</name>
<sequence length="148" mass="16317">MRSIAKKSSAEKPKIAFSASLFDGNRKQLGPFNTAIAIVYPDIRTNVGNCFNVHTGIFTATVKGVYYFSYTAYTAHSINTFVSLTKNGKTVASLWDTDQNDTSDSGSNSAVLELEVGDSVYMKLHENKQLFDDSARYNSFSGFLLFPL</sequence>
<dbReference type="Proteomes" id="UP000289886">
    <property type="component" value="Unassembled WGS sequence"/>
</dbReference>
<keyword evidence="3" id="KW-0732">Signal</keyword>
<organism evidence="5 6">
    <name type="scientific">Acipenser ruthenus</name>
    <name type="common">Sterlet sturgeon</name>
    <dbReference type="NCBI Taxonomy" id="7906"/>
    <lineage>
        <taxon>Eukaryota</taxon>
        <taxon>Metazoa</taxon>
        <taxon>Chordata</taxon>
        <taxon>Craniata</taxon>
        <taxon>Vertebrata</taxon>
        <taxon>Euteleostomi</taxon>
        <taxon>Actinopterygii</taxon>
        <taxon>Chondrostei</taxon>
        <taxon>Acipenseriformes</taxon>
        <taxon>Acipenseridae</taxon>
        <taxon>Acipenser</taxon>
    </lineage>
</organism>
<dbReference type="PROSITE" id="PS50871">
    <property type="entry name" value="C1Q"/>
    <property type="match status" value="1"/>
</dbReference>
<comment type="caution">
    <text evidence="5">The sequence shown here is derived from an EMBL/GenBank/DDBJ whole genome shotgun (WGS) entry which is preliminary data.</text>
</comment>
<gene>
    <name evidence="5" type="ORF">EOD39_6092</name>
</gene>
<dbReference type="Pfam" id="PF00386">
    <property type="entry name" value="C1q"/>
    <property type="match status" value="1"/>
</dbReference>
<dbReference type="PRINTS" id="PR00007">
    <property type="entry name" value="COMPLEMNTC1Q"/>
</dbReference>
<dbReference type="PANTHER" id="PTHR22923">
    <property type="entry name" value="CEREBELLIN-RELATED"/>
    <property type="match status" value="1"/>
</dbReference>
<evidence type="ECO:0000259" key="4">
    <source>
        <dbReference type="PROSITE" id="PS50871"/>
    </source>
</evidence>
<dbReference type="InterPro" id="IPR008983">
    <property type="entry name" value="Tumour_necrosis_fac-like_dom"/>
</dbReference>
<evidence type="ECO:0000313" key="5">
    <source>
        <dbReference type="EMBL" id="RXN01613.1"/>
    </source>
</evidence>
<feature type="domain" description="C1q" evidence="4">
    <location>
        <begin position="10"/>
        <end position="148"/>
    </location>
</feature>
<protein>
    <submittedName>
        <fullName evidence="5">Complement C1q tumor necrosis factor-related protein 3</fullName>
    </submittedName>
</protein>
<dbReference type="Gene3D" id="2.60.120.40">
    <property type="match status" value="1"/>
</dbReference>
<dbReference type="PANTHER" id="PTHR22923:SF102">
    <property type="entry name" value="CEREBELLIN 13-RELATED"/>
    <property type="match status" value="1"/>
</dbReference>
<evidence type="ECO:0000256" key="1">
    <source>
        <dbReference type="ARBA" id="ARBA00004613"/>
    </source>
</evidence>
<dbReference type="SMART" id="SM00110">
    <property type="entry name" value="C1Q"/>
    <property type="match status" value="1"/>
</dbReference>
<proteinExistence type="predicted"/>
<dbReference type="SUPFAM" id="SSF49842">
    <property type="entry name" value="TNF-like"/>
    <property type="match status" value="1"/>
</dbReference>
<evidence type="ECO:0000256" key="2">
    <source>
        <dbReference type="ARBA" id="ARBA00022525"/>
    </source>
</evidence>
<accession>A0A662YYI8</accession>
<reference evidence="5 6" key="1">
    <citation type="submission" date="2019-01" db="EMBL/GenBank/DDBJ databases">
        <title>Draft Genome and Complete Hox-Cluster Characterization of the Sterlet Sturgeon (Acipenser ruthenus).</title>
        <authorList>
            <person name="Wei Q."/>
        </authorList>
    </citation>
    <scope>NUCLEOTIDE SEQUENCE [LARGE SCALE GENOMIC DNA]</scope>
    <source>
        <strain evidence="5">WHYD16114868_AA</strain>
        <tissue evidence="5">Blood</tissue>
    </source>
</reference>
<keyword evidence="6" id="KW-1185">Reference proteome</keyword>
<dbReference type="AlphaFoldDB" id="A0A662YYI8"/>